<keyword evidence="3" id="KW-0597">Phosphoprotein</keyword>
<dbReference type="AlphaFoldDB" id="A0A8C4QGP1"/>
<organism evidence="9 10">
    <name type="scientific">Eptatretus burgeri</name>
    <name type="common">Inshore hagfish</name>
    <dbReference type="NCBI Taxonomy" id="7764"/>
    <lineage>
        <taxon>Eukaryota</taxon>
        <taxon>Metazoa</taxon>
        <taxon>Chordata</taxon>
        <taxon>Craniata</taxon>
        <taxon>Vertebrata</taxon>
        <taxon>Cyclostomata</taxon>
        <taxon>Myxini</taxon>
        <taxon>Myxiniformes</taxon>
        <taxon>Myxinidae</taxon>
        <taxon>Eptatretinae</taxon>
        <taxon>Eptatretus</taxon>
    </lineage>
</organism>
<evidence type="ECO:0000256" key="1">
    <source>
        <dbReference type="ARBA" id="ARBA00004172"/>
    </source>
</evidence>
<dbReference type="PANTHER" id="PTHR15746">
    <property type="entry name" value="RAB11-RELATED"/>
    <property type="match status" value="1"/>
</dbReference>
<dbReference type="InterPro" id="IPR019018">
    <property type="entry name" value="Rab-bd_FIP-RBD"/>
</dbReference>
<dbReference type="OMA" id="SHHEKPR"/>
<evidence type="ECO:0000256" key="6">
    <source>
        <dbReference type="SAM" id="MobiDB-lite"/>
    </source>
</evidence>
<dbReference type="GeneTree" id="ENSGT00940000159649"/>
<feature type="domain" description="C2" evidence="7">
    <location>
        <begin position="1"/>
        <end position="117"/>
    </location>
</feature>
<dbReference type="Pfam" id="PF00168">
    <property type="entry name" value="C2"/>
    <property type="match status" value="1"/>
</dbReference>
<dbReference type="GO" id="GO:0015031">
    <property type="term" value="P:protein transport"/>
    <property type="evidence" value="ECO:0007669"/>
    <property type="project" value="UniProtKB-KW"/>
</dbReference>
<evidence type="ECO:0000313" key="10">
    <source>
        <dbReference type="Proteomes" id="UP000694388"/>
    </source>
</evidence>
<dbReference type="FunFam" id="2.60.40.150:FF:000070">
    <property type="entry name" value="rab11 family-interacting protein 2 isoform X1"/>
    <property type="match status" value="1"/>
</dbReference>
<dbReference type="GO" id="GO:0031267">
    <property type="term" value="F:small GTPase binding"/>
    <property type="evidence" value="ECO:0007669"/>
    <property type="project" value="InterPro"/>
</dbReference>
<evidence type="ECO:0000256" key="4">
    <source>
        <dbReference type="ARBA" id="ARBA00022753"/>
    </source>
</evidence>
<dbReference type="InterPro" id="IPR000008">
    <property type="entry name" value="C2_dom"/>
</dbReference>
<dbReference type="SMART" id="SM00239">
    <property type="entry name" value="C2"/>
    <property type="match status" value="1"/>
</dbReference>
<reference evidence="9" key="2">
    <citation type="submission" date="2025-09" db="UniProtKB">
        <authorList>
            <consortium name="Ensembl"/>
        </authorList>
    </citation>
    <scope>IDENTIFICATION</scope>
</reference>
<dbReference type="InterPro" id="IPR037789">
    <property type="entry name" value="FIP_classI"/>
</dbReference>
<keyword evidence="2" id="KW-0813">Transport</keyword>
<comment type="subcellular location">
    <subcellularLocation>
        <location evidence="1">Recycling endosome</location>
    </subcellularLocation>
</comment>
<dbReference type="Pfam" id="PF09457">
    <property type="entry name" value="RBD-FIP"/>
    <property type="match status" value="1"/>
</dbReference>
<proteinExistence type="predicted"/>
<evidence type="ECO:0000313" key="9">
    <source>
        <dbReference type="Ensembl" id="ENSEBUP00000014517.1"/>
    </source>
</evidence>
<feature type="compositionally biased region" description="Basic and acidic residues" evidence="6">
    <location>
        <begin position="308"/>
        <end position="317"/>
    </location>
</feature>
<dbReference type="Gene3D" id="2.60.40.150">
    <property type="entry name" value="C2 domain"/>
    <property type="match status" value="1"/>
</dbReference>
<sequence length="458" mass="50640">MLGGQGALWFPTHVQITVIQSRGLRGKGKQGLNDAYTIIQLGKEKFATTVIEKTLCPRWQEECTFELPSDASDEKASVLRLVVMHRALLGMDSFLGQASLPLRELYQDTGRKKTQWYSLQSKPGEKSKERGEIEVSIQFLRNNMTASMFDLSHHEKPRSTLGKLKNKVKGKKSISDSVSAVVPSSAAMGSTDEDDVEKKKKKGFTLGFLGKSPMQKNQLSRSMLTLTTGKSGGGLPFFKGRAGSAGGESDSDSIGSSSTLSISENASGTPSKGNLSPSPSPQHRSLGRSSTEDLHKGKKLKVPFFSKLNEKKNKNKDEEEEEEVTMPPNEYRPSPSVNPFFKEEKVKLQDKPGLQAVKPIPVQPVEGSRKKLVPSVVLTDMLNSEGDSTGDDQGPWTHLTRAELQQLIVRSEVALKERDDRIQALENYIDHLLVRVMEETPSMLRKDRRTSRKAGRIC</sequence>
<feature type="compositionally biased region" description="Low complexity" evidence="6">
    <location>
        <begin position="252"/>
        <end position="264"/>
    </location>
</feature>
<evidence type="ECO:0000259" key="7">
    <source>
        <dbReference type="PROSITE" id="PS50004"/>
    </source>
</evidence>
<dbReference type="PROSITE" id="PS50004">
    <property type="entry name" value="C2"/>
    <property type="match status" value="1"/>
</dbReference>
<dbReference type="Gene3D" id="1.20.5.2440">
    <property type="match status" value="1"/>
</dbReference>
<evidence type="ECO:0000256" key="3">
    <source>
        <dbReference type="ARBA" id="ARBA00022553"/>
    </source>
</evidence>
<accession>A0A8C4QGP1</accession>
<evidence type="ECO:0000256" key="5">
    <source>
        <dbReference type="ARBA" id="ARBA00022927"/>
    </source>
</evidence>
<protein>
    <submittedName>
        <fullName evidence="9">RAB11 family interacting protein 1 (class I) a</fullName>
    </submittedName>
</protein>
<dbReference type="GO" id="GO:0045055">
    <property type="term" value="P:regulated exocytosis"/>
    <property type="evidence" value="ECO:0007669"/>
    <property type="project" value="TreeGrafter"/>
</dbReference>
<dbReference type="GO" id="GO:0055037">
    <property type="term" value="C:recycling endosome"/>
    <property type="evidence" value="ECO:0007669"/>
    <property type="project" value="UniProtKB-SubCell"/>
</dbReference>
<dbReference type="Ensembl" id="ENSEBUT00000015093.1">
    <property type="protein sequence ID" value="ENSEBUP00000014517.1"/>
    <property type="gene ID" value="ENSEBUG00000009152.1"/>
</dbReference>
<dbReference type="PROSITE" id="PS51511">
    <property type="entry name" value="FIP_RBD"/>
    <property type="match status" value="1"/>
</dbReference>
<dbReference type="Proteomes" id="UP000694388">
    <property type="component" value="Unplaced"/>
</dbReference>
<dbReference type="SUPFAM" id="SSF144270">
    <property type="entry name" value="Eferin C-derminal domain-like"/>
    <property type="match status" value="1"/>
</dbReference>
<dbReference type="PANTHER" id="PTHR15746:SF23">
    <property type="entry name" value="RAB11 INTERACTING PROTEIN, ISOFORM A"/>
    <property type="match status" value="1"/>
</dbReference>
<dbReference type="SUPFAM" id="SSF49562">
    <property type="entry name" value="C2 domain (Calcium/lipid-binding domain, CaLB)"/>
    <property type="match status" value="1"/>
</dbReference>
<keyword evidence="10" id="KW-1185">Reference proteome</keyword>
<evidence type="ECO:0000256" key="2">
    <source>
        <dbReference type="ARBA" id="ARBA00022448"/>
    </source>
</evidence>
<dbReference type="InterPro" id="IPR035892">
    <property type="entry name" value="C2_domain_sf"/>
</dbReference>
<dbReference type="InterPro" id="IPR037245">
    <property type="entry name" value="FIP-RBD_C_sf"/>
</dbReference>
<feature type="compositionally biased region" description="Polar residues" evidence="6">
    <location>
        <begin position="265"/>
        <end position="289"/>
    </location>
</feature>
<feature type="domain" description="FIP-RBD" evidence="8">
    <location>
        <begin position="385"/>
        <end position="447"/>
    </location>
</feature>
<keyword evidence="5" id="KW-0653">Protein transport</keyword>
<reference evidence="9" key="1">
    <citation type="submission" date="2025-08" db="UniProtKB">
        <authorList>
            <consortium name="Ensembl"/>
        </authorList>
    </citation>
    <scope>IDENTIFICATION</scope>
</reference>
<evidence type="ECO:0000259" key="8">
    <source>
        <dbReference type="PROSITE" id="PS51511"/>
    </source>
</evidence>
<name>A0A8C4QGP1_EPTBU</name>
<keyword evidence="4" id="KW-0967">Endosome</keyword>
<feature type="region of interest" description="Disordered" evidence="6">
    <location>
        <begin position="226"/>
        <end position="337"/>
    </location>
</feature>